<protein>
    <recommendedName>
        <fullName evidence="2">NAD-dependent epimerase/dehydratase domain-containing protein</fullName>
    </recommendedName>
</protein>
<accession>A0A381NCB6</accession>
<feature type="domain" description="NAD-dependent epimerase/dehydratase" evidence="2">
    <location>
        <begin position="15"/>
        <end position="270"/>
    </location>
</feature>
<dbReference type="InterPro" id="IPR001509">
    <property type="entry name" value="Epimerase_deHydtase"/>
</dbReference>
<evidence type="ECO:0000259" key="2">
    <source>
        <dbReference type="Pfam" id="PF01370"/>
    </source>
</evidence>
<dbReference type="InterPro" id="IPR036291">
    <property type="entry name" value="NAD(P)-bd_dom_sf"/>
</dbReference>
<sequence>MRNFHLYLTVRKPVILITGANGEIGQGLIKAIAERGDSNIVALDLDSLDSKLKPMVRDAVTANILDTNILERINAKYEISAIYHLAAILSTRAEFSPHIAHDVNVGGTLNLLKIAVEQASSQGKAVKFFFPSSIAVYGMGGREEKENSGAVTEDQYCRPETMYGCNKLYCEHLGRYYSKYYQRLSAVSSGGMIDFRAIRFPGLISSDTVPSGGTSDYGPEMIHAAARGEPYTCFVRPDTTMPFMTMPDAISAMESLMKADAQSLTRTVYHISSFSVSAQDFADKISNLYNKSEIFFKVSDKRQAIVDSWPAELNDVAARKDWGWKPGFDFDTAFDNYLVPEINKRYGE</sequence>
<dbReference type="Gene3D" id="3.40.50.720">
    <property type="entry name" value="NAD(P)-binding Rossmann-like Domain"/>
    <property type="match status" value="1"/>
</dbReference>
<organism evidence="3">
    <name type="scientific">marine metagenome</name>
    <dbReference type="NCBI Taxonomy" id="408172"/>
    <lineage>
        <taxon>unclassified sequences</taxon>
        <taxon>metagenomes</taxon>
        <taxon>ecological metagenomes</taxon>
    </lineage>
</organism>
<evidence type="ECO:0000256" key="1">
    <source>
        <dbReference type="ARBA" id="ARBA00007637"/>
    </source>
</evidence>
<proteinExistence type="inferred from homology"/>
<dbReference type="SUPFAM" id="SSF51735">
    <property type="entry name" value="NAD(P)-binding Rossmann-fold domains"/>
    <property type="match status" value="1"/>
</dbReference>
<dbReference type="GO" id="GO:0008743">
    <property type="term" value="F:L-threonine 3-dehydrogenase activity"/>
    <property type="evidence" value="ECO:0007669"/>
    <property type="project" value="TreeGrafter"/>
</dbReference>
<gene>
    <name evidence="3" type="ORF">METZ01_LOCUS5001</name>
</gene>
<dbReference type="PANTHER" id="PTHR42687:SF1">
    <property type="entry name" value="L-THREONINE 3-DEHYDROGENASE, MITOCHONDRIAL"/>
    <property type="match status" value="1"/>
</dbReference>
<dbReference type="InterPro" id="IPR051225">
    <property type="entry name" value="NAD(P)_epim/dehydratase"/>
</dbReference>
<comment type="similarity">
    <text evidence="1">Belongs to the NAD(P)-dependent epimerase/dehydratase family.</text>
</comment>
<dbReference type="GO" id="GO:0006567">
    <property type="term" value="P:L-threonine catabolic process"/>
    <property type="evidence" value="ECO:0007669"/>
    <property type="project" value="TreeGrafter"/>
</dbReference>
<evidence type="ECO:0000313" key="3">
    <source>
        <dbReference type="EMBL" id="SUZ52147.1"/>
    </source>
</evidence>
<dbReference type="Pfam" id="PF01370">
    <property type="entry name" value="Epimerase"/>
    <property type="match status" value="1"/>
</dbReference>
<reference evidence="3" key="1">
    <citation type="submission" date="2018-05" db="EMBL/GenBank/DDBJ databases">
        <authorList>
            <person name="Lanie J.A."/>
            <person name="Ng W.-L."/>
            <person name="Kazmierczak K.M."/>
            <person name="Andrzejewski T.M."/>
            <person name="Davidsen T.M."/>
            <person name="Wayne K.J."/>
            <person name="Tettelin H."/>
            <person name="Glass J.I."/>
            <person name="Rusch D."/>
            <person name="Podicherti R."/>
            <person name="Tsui H.-C.T."/>
            <person name="Winkler M.E."/>
        </authorList>
    </citation>
    <scope>NUCLEOTIDE SEQUENCE</scope>
</reference>
<dbReference type="AlphaFoldDB" id="A0A381NCB6"/>
<name>A0A381NCB6_9ZZZZ</name>
<dbReference type="EMBL" id="UINC01000258">
    <property type="protein sequence ID" value="SUZ52147.1"/>
    <property type="molecule type" value="Genomic_DNA"/>
</dbReference>
<dbReference type="PANTHER" id="PTHR42687">
    <property type="entry name" value="L-THREONINE 3-DEHYDROGENASE"/>
    <property type="match status" value="1"/>
</dbReference>